<dbReference type="GO" id="GO:0009898">
    <property type="term" value="C:cytoplasmic side of plasma membrane"/>
    <property type="evidence" value="ECO:0007669"/>
    <property type="project" value="InterPro"/>
</dbReference>
<comment type="subcellular location">
    <subcellularLocation>
        <location evidence="4">Cell inner membrane</location>
        <topology evidence="4">Peripheral membrane protein</topology>
        <orientation evidence="4">Cytoplasmic side</orientation>
    </subcellularLocation>
    <text evidence="4">Loosely associated with the cytoplasmic side of the inner membrane, probably via SecY.</text>
</comment>
<dbReference type="Pfam" id="PF07348">
    <property type="entry name" value="Syd"/>
    <property type="match status" value="1"/>
</dbReference>
<dbReference type="EMBL" id="LYRP01000049">
    <property type="protein sequence ID" value="OAT75069.1"/>
    <property type="molecule type" value="Genomic_DNA"/>
</dbReference>
<dbReference type="Proteomes" id="UP000078225">
    <property type="component" value="Unassembled WGS sequence"/>
</dbReference>
<keyword evidence="3 4" id="KW-0472">Membrane</keyword>
<reference evidence="6" key="1">
    <citation type="submission" date="2016-05" db="EMBL/GenBank/DDBJ databases">
        <authorList>
            <person name="Behera P."/>
            <person name="Vaishampayan P."/>
            <person name="Singh N."/>
            <person name="Raina V."/>
            <person name="Suar M."/>
            <person name="Pattnaik A."/>
            <person name="Rastogi G."/>
        </authorList>
    </citation>
    <scope>NUCLEOTIDE SEQUENCE [LARGE SCALE GENOMIC DNA]</scope>
    <source>
        <strain evidence="6">MP23</strain>
    </source>
</reference>
<evidence type="ECO:0000256" key="2">
    <source>
        <dbReference type="ARBA" id="ARBA00022519"/>
    </source>
</evidence>
<dbReference type="CDD" id="cd16323">
    <property type="entry name" value="Syd"/>
    <property type="match status" value="1"/>
</dbReference>
<evidence type="ECO:0000256" key="4">
    <source>
        <dbReference type="HAMAP-Rule" id="MF_01104"/>
    </source>
</evidence>
<dbReference type="HAMAP" id="MF_01104">
    <property type="entry name" value="Syd"/>
    <property type="match status" value="1"/>
</dbReference>
<dbReference type="RefSeq" id="WP_064601069.1">
    <property type="nucleotide sequence ID" value="NZ_CP134782.1"/>
</dbReference>
<evidence type="ECO:0000313" key="6">
    <source>
        <dbReference type="Proteomes" id="UP000078225"/>
    </source>
</evidence>
<sequence>MDNAVQSALQDFTTRYSQTWDQLCGTHPASDELFGVPSPCITQTKKDVVYWQPQPFSLSEDLGAVERAMGITLQPAIHQFYTTQFAGDMLATFGGLPLTLLQVWSEEDFTRVQENVIGHLVTQRRLKLSPTVFIGTVESESQVVAVCNLSGEVVLETLGRKVRQVLAPSLTRFLEEASPRTL</sequence>
<keyword evidence="2 4" id="KW-0997">Cell inner membrane</keyword>
<gene>
    <name evidence="4" type="primary">syd</name>
    <name evidence="5" type="ORF">A9B99_16205</name>
</gene>
<evidence type="ECO:0000256" key="1">
    <source>
        <dbReference type="ARBA" id="ARBA00022475"/>
    </source>
</evidence>
<name>A0A1B7KY43_9ENTR</name>
<evidence type="ECO:0000256" key="3">
    <source>
        <dbReference type="ARBA" id="ARBA00023136"/>
    </source>
</evidence>
<evidence type="ECO:0000313" key="5">
    <source>
        <dbReference type="EMBL" id="OAT75069.1"/>
    </source>
</evidence>
<protein>
    <recommendedName>
        <fullName evidence="4">Protein Syd</fullName>
    </recommendedName>
</protein>
<dbReference type="STRING" id="1691903.A9B99_16205"/>
<keyword evidence="1 4" id="KW-1003">Cell membrane</keyword>
<organism evidence="5 6">
    <name type="scientific">Mangrovibacter phragmitis</name>
    <dbReference type="NCBI Taxonomy" id="1691903"/>
    <lineage>
        <taxon>Bacteria</taxon>
        <taxon>Pseudomonadati</taxon>
        <taxon>Pseudomonadota</taxon>
        <taxon>Gammaproteobacteria</taxon>
        <taxon>Enterobacterales</taxon>
        <taxon>Enterobacteriaceae</taxon>
        <taxon>Mangrovibacter</taxon>
    </lineage>
</organism>
<proteinExistence type="inferred from homology"/>
<comment type="function">
    <text evidence="4">Interacts with the SecY protein in vivo. May bind preferentially to an uncomplexed state of SecY, thus functioning either as a chelating agent for excess SecY in the cell or as a regulatory factor that negatively controls the translocase function.</text>
</comment>
<comment type="similarity">
    <text evidence="4">Belongs to the Syd family.</text>
</comment>
<dbReference type="NCBIfam" id="NF003439">
    <property type="entry name" value="PRK04968.1"/>
    <property type="match status" value="1"/>
</dbReference>
<dbReference type="OrthoDB" id="5599437at2"/>
<accession>A0A1B7KY43</accession>
<dbReference type="Gene3D" id="3.40.1580.20">
    <property type="entry name" value="Syd protein"/>
    <property type="match status" value="1"/>
</dbReference>
<dbReference type="InterPro" id="IPR009948">
    <property type="entry name" value="Syd"/>
</dbReference>
<keyword evidence="6" id="KW-1185">Reference proteome</keyword>
<comment type="caution">
    <text evidence="5">The sequence shown here is derived from an EMBL/GenBank/DDBJ whole genome shotgun (WGS) entry which is preliminary data.</text>
</comment>
<dbReference type="InterPro" id="IPR038228">
    <property type="entry name" value="Syd_sf"/>
</dbReference>
<dbReference type="AlphaFoldDB" id="A0A1B7KY43"/>